<dbReference type="AlphaFoldDB" id="R4XGG2"/>
<evidence type="ECO:0000259" key="8">
    <source>
        <dbReference type="PROSITE" id="PS51328"/>
    </source>
</evidence>
<keyword evidence="3 7" id="KW-0732">Signal</keyword>
<protein>
    <recommendedName>
        <fullName evidence="8">L-type lectin-like domain-containing protein</fullName>
    </recommendedName>
</protein>
<sequence>MHLIRLISSVIGTVLAATSQAQDGDFRHVQLRTHSINKPYLDQDFQSRWWDFGGTTVIDAANQIRLTYDQQHSTGWLWSRLPITATNYEVEFEFKIHGKGSGIFGDGMAMWLTSSRAETGPVFGNKDEFEGLGIFFDTYKNGRTGTTFPYISAMIGDGKTRYDAQHDGKSTEIAGCSARGIRMASVPTKARMTYYKDGYLKLELQYKREDEWEECFNVQGTSLPNVMYLGFTAITGEVSDNHDIIYVNTKNIFQAADTIKARPGKAKNTASQLPRKSWTGFLLKSLLFIAVLAGVFVAWKKYQEKQKRNDYIGF</sequence>
<dbReference type="GO" id="GO:0005793">
    <property type="term" value="C:endoplasmic reticulum-Golgi intermediate compartment"/>
    <property type="evidence" value="ECO:0007669"/>
    <property type="project" value="TreeGrafter"/>
</dbReference>
<dbReference type="InterPro" id="IPR051136">
    <property type="entry name" value="Intracellular_Lectin-GPT"/>
</dbReference>
<evidence type="ECO:0000313" key="10">
    <source>
        <dbReference type="Proteomes" id="UP000013776"/>
    </source>
</evidence>
<evidence type="ECO:0000256" key="7">
    <source>
        <dbReference type="SAM" id="SignalP"/>
    </source>
</evidence>
<name>R4XGG2_TAPDE</name>
<evidence type="ECO:0000256" key="6">
    <source>
        <dbReference type="SAM" id="Phobius"/>
    </source>
</evidence>
<feature type="transmembrane region" description="Helical" evidence="6">
    <location>
        <begin position="278"/>
        <end position="299"/>
    </location>
</feature>
<dbReference type="Pfam" id="PF03388">
    <property type="entry name" value="Lectin_leg-like"/>
    <property type="match status" value="1"/>
</dbReference>
<dbReference type="CDD" id="cd07308">
    <property type="entry name" value="lectin_leg-like"/>
    <property type="match status" value="1"/>
</dbReference>
<dbReference type="OrthoDB" id="270293at2759"/>
<keyword evidence="2 6" id="KW-0812">Transmembrane</keyword>
<keyword evidence="5 6" id="KW-0472">Membrane</keyword>
<dbReference type="EMBL" id="CAHR02000328">
    <property type="protein sequence ID" value="CCG84857.1"/>
    <property type="molecule type" value="Genomic_DNA"/>
</dbReference>
<dbReference type="InterPro" id="IPR005052">
    <property type="entry name" value="Lectin_leg"/>
</dbReference>
<dbReference type="GO" id="GO:0000139">
    <property type="term" value="C:Golgi membrane"/>
    <property type="evidence" value="ECO:0007669"/>
    <property type="project" value="TreeGrafter"/>
</dbReference>
<evidence type="ECO:0000256" key="4">
    <source>
        <dbReference type="ARBA" id="ARBA00022989"/>
    </source>
</evidence>
<keyword evidence="10" id="KW-1185">Reference proteome</keyword>
<comment type="subcellular location">
    <subcellularLocation>
        <location evidence="1">Membrane</location>
        <topology evidence="1">Single-pass type I membrane protein</topology>
    </subcellularLocation>
</comment>
<evidence type="ECO:0000256" key="2">
    <source>
        <dbReference type="ARBA" id="ARBA00022692"/>
    </source>
</evidence>
<dbReference type="GO" id="GO:0006888">
    <property type="term" value="P:endoplasmic reticulum to Golgi vesicle-mediated transport"/>
    <property type="evidence" value="ECO:0007669"/>
    <property type="project" value="TreeGrafter"/>
</dbReference>
<dbReference type="PROSITE" id="PS51328">
    <property type="entry name" value="L_LECTIN_LIKE"/>
    <property type="match status" value="1"/>
</dbReference>
<evidence type="ECO:0000313" key="9">
    <source>
        <dbReference type="EMBL" id="CCG84857.1"/>
    </source>
</evidence>
<keyword evidence="4 6" id="KW-1133">Transmembrane helix</keyword>
<comment type="caution">
    <text evidence="9">The sequence shown here is derived from an EMBL/GenBank/DDBJ whole genome shotgun (WGS) entry which is preliminary data.</text>
</comment>
<gene>
    <name evidence="9" type="ORF">TAPDE_005400</name>
</gene>
<dbReference type="STRING" id="1097556.R4XGG2"/>
<dbReference type="eggNOG" id="KOG3839">
    <property type="taxonomic scope" value="Eukaryota"/>
</dbReference>
<dbReference type="VEuPathDB" id="FungiDB:TAPDE_005400"/>
<evidence type="ECO:0000256" key="5">
    <source>
        <dbReference type="ARBA" id="ARBA00023136"/>
    </source>
</evidence>
<accession>R4XGG2</accession>
<reference evidence="9 10" key="1">
    <citation type="journal article" date="2013" name="MBio">
        <title>Genome sequencing of the plant pathogen Taphrina deformans, the causal agent of peach leaf curl.</title>
        <authorList>
            <person name="Cisse O.H."/>
            <person name="Almeida J.M.G.C.F."/>
            <person name="Fonseca A."/>
            <person name="Kumar A.A."/>
            <person name="Salojaervi J."/>
            <person name="Overmyer K."/>
            <person name="Hauser P.M."/>
            <person name="Pagni M."/>
        </authorList>
    </citation>
    <scope>NUCLEOTIDE SEQUENCE [LARGE SCALE GENOMIC DNA]</scope>
    <source>
        <strain evidence="10">PYCC 5710 / ATCC 11124 / CBS 356.35 / IMI 108563 / JCM 9778 / NBRC 8474</strain>
    </source>
</reference>
<feature type="signal peptide" evidence="7">
    <location>
        <begin position="1"/>
        <end position="16"/>
    </location>
</feature>
<evidence type="ECO:0000256" key="3">
    <source>
        <dbReference type="ARBA" id="ARBA00022729"/>
    </source>
</evidence>
<dbReference type="GO" id="GO:0005537">
    <property type="term" value="F:D-mannose binding"/>
    <property type="evidence" value="ECO:0007669"/>
    <property type="project" value="TreeGrafter"/>
</dbReference>
<dbReference type="PANTHER" id="PTHR12223">
    <property type="entry name" value="VESICULAR MANNOSE-BINDING LECTIN"/>
    <property type="match status" value="1"/>
</dbReference>
<dbReference type="GO" id="GO:0030134">
    <property type="term" value="C:COPII-coated ER to Golgi transport vesicle"/>
    <property type="evidence" value="ECO:0007669"/>
    <property type="project" value="TreeGrafter"/>
</dbReference>
<proteinExistence type="predicted"/>
<dbReference type="GO" id="GO:0005789">
    <property type="term" value="C:endoplasmic reticulum membrane"/>
    <property type="evidence" value="ECO:0007669"/>
    <property type="project" value="TreeGrafter"/>
</dbReference>
<dbReference type="Gene3D" id="2.60.120.200">
    <property type="match status" value="1"/>
</dbReference>
<feature type="chain" id="PRO_5004382091" description="L-type lectin-like domain-containing protein" evidence="7">
    <location>
        <begin position="17"/>
        <end position="314"/>
    </location>
</feature>
<dbReference type="PANTHER" id="PTHR12223:SF45">
    <property type="entry name" value="RE50040P"/>
    <property type="match status" value="1"/>
</dbReference>
<dbReference type="FunFam" id="2.60.120.200:FF:000095">
    <property type="entry name" value="Lectin family integral membrane protein"/>
    <property type="match status" value="1"/>
</dbReference>
<dbReference type="SUPFAM" id="SSF49899">
    <property type="entry name" value="Concanavalin A-like lectins/glucanases"/>
    <property type="match status" value="1"/>
</dbReference>
<organism evidence="9 10">
    <name type="scientific">Taphrina deformans (strain PYCC 5710 / ATCC 11124 / CBS 356.35 / IMI 108563 / JCM 9778 / NBRC 8474)</name>
    <name type="common">Peach leaf curl fungus</name>
    <name type="synonym">Lalaria deformans</name>
    <dbReference type="NCBI Taxonomy" id="1097556"/>
    <lineage>
        <taxon>Eukaryota</taxon>
        <taxon>Fungi</taxon>
        <taxon>Dikarya</taxon>
        <taxon>Ascomycota</taxon>
        <taxon>Taphrinomycotina</taxon>
        <taxon>Taphrinomycetes</taxon>
        <taxon>Taphrinales</taxon>
        <taxon>Taphrinaceae</taxon>
        <taxon>Taphrina</taxon>
    </lineage>
</organism>
<dbReference type="Proteomes" id="UP000013776">
    <property type="component" value="Unassembled WGS sequence"/>
</dbReference>
<feature type="domain" description="L-type lectin-like" evidence="8">
    <location>
        <begin position="28"/>
        <end position="252"/>
    </location>
</feature>
<evidence type="ECO:0000256" key="1">
    <source>
        <dbReference type="ARBA" id="ARBA00004479"/>
    </source>
</evidence>
<dbReference type="InterPro" id="IPR013320">
    <property type="entry name" value="ConA-like_dom_sf"/>
</dbReference>